<keyword evidence="4" id="KW-1185">Reference proteome</keyword>
<evidence type="ECO:0000259" key="2">
    <source>
        <dbReference type="Pfam" id="PF00551"/>
    </source>
</evidence>
<dbReference type="PANTHER" id="PTHR11138">
    <property type="entry name" value="METHIONYL-TRNA FORMYLTRANSFERASE"/>
    <property type="match status" value="1"/>
</dbReference>
<dbReference type="SUPFAM" id="SSF53328">
    <property type="entry name" value="Formyltransferase"/>
    <property type="match status" value="1"/>
</dbReference>
<dbReference type="PANTHER" id="PTHR11138:SF5">
    <property type="entry name" value="METHIONYL-TRNA FORMYLTRANSFERASE, MITOCHONDRIAL"/>
    <property type="match status" value="1"/>
</dbReference>
<organism evidence="3 4">
    <name type="scientific">Kluyveromyces marxianus</name>
    <name type="common">Yeast</name>
    <name type="synonym">Candida kefyr</name>
    <dbReference type="NCBI Taxonomy" id="4911"/>
    <lineage>
        <taxon>Eukaryota</taxon>
        <taxon>Fungi</taxon>
        <taxon>Dikarya</taxon>
        <taxon>Ascomycota</taxon>
        <taxon>Saccharomycotina</taxon>
        <taxon>Saccharomycetes</taxon>
        <taxon>Saccharomycetales</taxon>
        <taxon>Saccharomycetaceae</taxon>
        <taxon>Kluyveromyces</taxon>
    </lineage>
</organism>
<dbReference type="Gene3D" id="3.40.50.12230">
    <property type="match status" value="1"/>
</dbReference>
<dbReference type="CDD" id="cd08646">
    <property type="entry name" value="FMT_core_Met-tRNA-FMT_N"/>
    <property type="match status" value="1"/>
</dbReference>
<dbReference type="InterPro" id="IPR036477">
    <property type="entry name" value="Formyl_transf_N_sf"/>
</dbReference>
<dbReference type="InterPro" id="IPR041711">
    <property type="entry name" value="Met-tRNA-FMT_N"/>
</dbReference>
<dbReference type="Proteomes" id="UP000422736">
    <property type="component" value="Chromosome 2"/>
</dbReference>
<name>A0ABX6EPQ5_KLUMA</name>
<dbReference type="EC" id="2.1.2.9" evidence="1"/>
<sequence>MWYLKRLYTTSRTAGFGQGALKVLFFGSDQYSSHSLTALHSLLKSNDIASLQVVTRSPKACGRYLSEIREVPIMAVNDSLGLPPVIKCDSRQDLLGLLDNPAADFNMLIAVSFGKLIPRQLIEATNGLAFNIHPSLLPRYRGSSPIQYALLNRDSETGVTIQTLHPTKFDHGHIIKQTEPLSVQELLSQGTVSEFEEDVPPKVATLMDQLGLRSGQLLQQMIKQRDFETKDTPQYEASLAPKITTEMKQVHWKTQGKGAILAMNDALGPLFTYKLALPKRKKEVMKRRIIIPEIFDAGEEVSMNPGQFKLQDDDETLIIQCIDGQIGTKTLQFEGFAVEPVATFVNRLNKRCGKMNSDEFLPE</sequence>
<proteinExistence type="predicted"/>
<evidence type="ECO:0000256" key="1">
    <source>
        <dbReference type="ARBA" id="ARBA00012261"/>
    </source>
</evidence>
<protein>
    <recommendedName>
        <fullName evidence="1">methionyl-tRNA formyltransferase</fullName>
        <ecNumber evidence="1">2.1.2.9</ecNumber>
    </recommendedName>
</protein>
<dbReference type="InterPro" id="IPR002376">
    <property type="entry name" value="Formyl_transf_N"/>
</dbReference>
<feature type="domain" description="Formyl transferase N-terminal" evidence="2">
    <location>
        <begin position="22"/>
        <end position="180"/>
    </location>
</feature>
<dbReference type="EMBL" id="CP015055">
    <property type="protein sequence ID" value="QGN14239.1"/>
    <property type="molecule type" value="Genomic_DNA"/>
</dbReference>
<accession>A0ABX6EPQ5</accession>
<evidence type="ECO:0000313" key="4">
    <source>
        <dbReference type="Proteomes" id="UP000422736"/>
    </source>
</evidence>
<dbReference type="Pfam" id="PF00551">
    <property type="entry name" value="Formyl_trans_N"/>
    <property type="match status" value="1"/>
</dbReference>
<evidence type="ECO:0000313" key="3">
    <source>
        <dbReference type="EMBL" id="QGN14239.1"/>
    </source>
</evidence>
<reference evidence="3 4" key="1">
    <citation type="submission" date="2016-03" db="EMBL/GenBank/DDBJ databases">
        <title>How can Kluyveromyces marxianus grow so fast - potential evolutionary course in Saccharomyces Complex revealed by comparative genomics.</title>
        <authorList>
            <person name="Mo W."/>
            <person name="Lu W."/>
            <person name="Yang X."/>
            <person name="Qi J."/>
            <person name="Lv H."/>
        </authorList>
    </citation>
    <scope>NUCLEOTIDE SEQUENCE [LARGE SCALE GENOMIC DNA]</scope>
    <source>
        <strain evidence="3 4">FIM1</strain>
    </source>
</reference>
<gene>
    <name evidence="3" type="primary">FMT1</name>
    <name evidence="3" type="ORF">FIM1_895</name>
</gene>